<proteinExistence type="predicted"/>
<comment type="caution">
    <text evidence="1">The sequence shown here is derived from an EMBL/GenBank/DDBJ whole genome shotgun (WGS) entry which is preliminary data.</text>
</comment>
<dbReference type="EMBL" id="MU276052">
    <property type="protein sequence ID" value="KAI0042688.1"/>
    <property type="molecule type" value="Genomic_DNA"/>
</dbReference>
<keyword evidence="2" id="KW-1185">Reference proteome</keyword>
<sequence length="331" mass="36577">MAKFSVLKMDPTSLTTTSQLTMSNTSFGPVGETHNEIFLEKTFMASGYLTGVGFGIQLVLYCACVDMLWRQKQRRRSNIFLIAYISVLCAMNAIWTGTSAYGLQLTYIDNRNYPGGPFGFLLIEFSLPVNILSLASYIIGNVLADALMVWRCWVIWSASIGTRAYLVMVVPVLALLGSLAMGIIYAIETASPEGFFSRNATNFGIVFFALSMSLNLLLTIMIVIRLWIDRLRVLGGTVGRRYTSLMTVFVESAALYAVSSLLLLVTYSVGHPINQIFLGLSPAVQVIANYLIIYRIARGQAWSTGTLTIVDNAARRSLDIETPAVMEFEKE</sequence>
<evidence type="ECO:0000313" key="2">
    <source>
        <dbReference type="Proteomes" id="UP000814033"/>
    </source>
</evidence>
<gene>
    <name evidence="1" type="ORF">FA95DRAFT_1682387</name>
</gene>
<dbReference type="Proteomes" id="UP000814033">
    <property type="component" value="Unassembled WGS sequence"/>
</dbReference>
<reference evidence="1" key="1">
    <citation type="submission" date="2021-02" db="EMBL/GenBank/DDBJ databases">
        <authorList>
            <consortium name="DOE Joint Genome Institute"/>
            <person name="Ahrendt S."/>
            <person name="Looney B.P."/>
            <person name="Miyauchi S."/>
            <person name="Morin E."/>
            <person name="Drula E."/>
            <person name="Courty P.E."/>
            <person name="Chicoki N."/>
            <person name="Fauchery L."/>
            <person name="Kohler A."/>
            <person name="Kuo A."/>
            <person name="Labutti K."/>
            <person name="Pangilinan J."/>
            <person name="Lipzen A."/>
            <person name="Riley R."/>
            <person name="Andreopoulos W."/>
            <person name="He G."/>
            <person name="Johnson J."/>
            <person name="Barry K.W."/>
            <person name="Grigoriev I.V."/>
            <person name="Nagy L."/>
            <person name="Hibbett D."/>
            <person name="Henrissat B."/>
            <person name="Matheny P.B."/>
            <person name="Labbe J."/>
            <person name="Martin F."/>
        </authorList>
    </citation>
    <scope>NUCLEOTIDE SEQUENCE</scope>
    <source>
        <strain evidence="1">FP105234-sp</strain>
    </source>
</reference>
<organism evidence="1 2">
    <name type="scientific">Auriscalpium vulgare</name>
    <dbReference type="NCBI Taxonomy" id="40419"/>
    <lineage>
        <taxon>Eukaryota</taxon>
        <taxon>Fungi</taxon>
        <taxon>Dikarya</taxon>
        <taxon>Basidiomycota</taxon>
        <taxon>Agaricomycotina</taxon>
        <taxon>Agaricomycetes</taxon>
        <taxon>Russulales</taxon>
        <taxon>Auriscalpiaceae</taxon>
        <taxon>Auriscalpium</taxon>
    </lineage>
</organism>
<accession>A0ACB8RF33</accession>
<name>A0ACB8RF33_9AGAM</name>
<protein>
    <submittedName>
        <fullName evidence="1">Uncharacterized protein</fullName>
    </submittedName>
</protein>
<evidence type="ECO:0000313" key="1">
    <source>
        <dbReference type="EMBL" id="KAI0042688.1"/>
    </source>
</evidence>
<reference evidence="1" key="2">
    <citation type="journal article" date="2022" name="New Phytol.">
        <title>Evolutionary transition to the ectomycorrhizal habit in the genomes of a hyperdiverse lineage of mushroom-forming fungi.</title>
        <authorList>
            <person name="Looney B."/>
            <person name="Miyauchi S."/>
            <person name="Morin E."/>
            <person name="Drula E."/>
            <person name="Courty P.E."/>
            <person name="Kohler A."/>
            <person name="Kuo A."/>
            <person name="LaButti K."/>
            <person name="Pangilinan J."/>
            <person name="Lipzen A."/>
            <person name="Riley R."/>
            <person name="Andreopoulos W."/>
            <person name="He G."/>
            <person name="Johnson J."/>
            <person name="Nolan M."/>
            <person name="Tritt A."/>
            <person name="Barry K.W."/>
            <person name="Grigoriev I.V."/>
            <person name="Nagy L.G."/>
            <person name="Hibbett D."/>
            <person name="Henrissat B."/>
            <person name="Matheny P.B."/>
            <person name="Labbe J."/>
            <person name="Martin F.M."/>
        </authorList>
    </citation>
    <scope>NUCLEOTIDE SEQUENCE</scope>
    <source>
        <strain evidence="1">FP105234-sp</strain>
    </source>
</reference>